<feature type="domain" description="BP28 C-terminal" evidence="10">
    <location>
        <begin position="1830"/>
        <end position="1966"/>
    </location>
</feature>
<keyword evidence="6 9" id="KW-0539">Nucleus</keyword>
<evidence type="ECO:0000256" key="4">
    <source>
        <dbReference type="ARBA" id="ARBA00022517"/>
    </source>
</evidence>
<dbReference type="InterPro" id="IPR040191">
    <property type="entry name" value="UTP10"/>
</dbReference>
<evidence type="ECO:0000256" key="5">
    <source>
        <dbReference type="ARBA" id="ARBA00022552"/>
    </source>
</evidence>
<dbReference type="Pfam" id="PF08146">
    <property type="entry name" value="BP28CT"/>
    <property type="match status" value="1"/>
</dbReference>
<dbReference type="GO" id="GO:0030686">
    <property type="term" value="C:90S preribosome"/>
    <property type="evidence" value="ECO:0007669"/>
    <property type="project" value="TreeGrafter"/>
</dbReference>
<dbReference type="PROSITE" id="PS50077">
    <property type="entry name" value="HEAT_REPEAT"/>
    <property type="match status" value="1"/>
</dbReference>
<comment type="caution">
    <text evidence="11">The sequence shown here is derived from an EMBL/GenBank/DDBJ whole genome shotgun (WGS) entry which is preliminary data.</text>
</comment>
<comment type="subunit">
    <text evidence="9">Component of the ribosomal small subunit (SSU) processome.</text>
</comment>
<evidence type="ECO:0000256" key="9">
    <source>
        <dbReference type="RuleBase" id="RU367065"/>
    </source>
</evidence>
<keyword evidence="4 9" id="KW-0690">Ribosome biogenesis</keyword>
<protein>
    <recommendedName>
        <fullName evidence="3 9">U3 small nucleolar RNA-associated protein 10</fullName>
    </recommendedName>
</protein>
<organism evidence="11 12">
    <name type="scientific">Rhodofomes roseus</name>
    <dbReference type="NCBI Taxonomy" id="34475"/>
    <lineage>
        <taxon>Eukaryota</taxon>
        <taxon>Fungi</taxon>
        <taxon>Dikarya</taxon>
        <taxon>Basidiomycota</taxon>
        <taxon>Agaricomycotina</taxon>
        <taxon>Agaricomycetes</taxon>
        <taxon>Polyporales</taxon>
        <taxon>Rhodofomes</taxon>
    </lineage>
</organism>
<evidence type="ECO:0000313" key="12">
    <source>
        <dbReference type="Proteomes" id="UP000298390"/>
    </source>
</evidence>
<dbReference type="Pfam" id="PF23243">
    <property type="entry name" value="HEAT_HEATR1"/>
    <property type="match status" value="1"/>
</dbReference>
<evidence type="ECO:0000259" key="10">
    <source>
        <dbReference type="SMART" id="SM01036"/>
    </source>
</evidence>
<dbReference type="PANTHER" id="PTHR13457">
    <property type="entry name" value="BAP28"/>
    <property type="match status" value="1"/>
</dbReference>
<dbReference type="PANTHER" id="PTHR13457:SF1">
    <property type="entry name" value="HEAT REPEAT-CONTAINING PROTEIN 1"/>
    <property type="match status" value="1"/>
</dbReference>
<dbReference type="GO" id="GO:0000462">
    <property type="term" value="P:maturation of SSU-rRNA from tricistronic rRNA transcript (SSU-rRNA, 5.8S rRNA, LSU-rRNA)"/>
    <property type="evidence" value="ECO:0007669"/>
    <property type="project" value="TreeGrafter"/>
</dbReference>
<dbReference type="Proteomes" id="UP000298390">
    <property type="component" value="Unassembled WGS sequence"/>
</dbReference>
<evidence type="ECO:0000256" key="1">
    <source>
        <dbReference type="ARBA" id="ARBA00004604"/>
    </source>
</evidence>
<dbReference type="InterPro" id="IPR011989">
    <property type="entry name" value="ARM-like"/>
</dbReference>
<keyword evidence="7 9" id="KW-0687">Ribonucleoprotein</keyword>
<accession>A0A4Y9YI21</accession>
<feature type="repeat" description="HEAT" evidence="8">
    <location>
        <begin position="904"/>
        <end position="937"/>
    </location>
</feature>
<evidence type="ECO:0000256" key="8">
    <source>
        <dbReference type="PROSITE-ProRule" id="PRU00103"/>
    </source>
</evidence>
<evidence type="ECO:0000256" key="6">
    <source>
        <dbReference type="ARBA" id="ARBA00023242"/>
    </source>
</evidence>
<proteinExistence type="inferred from homology"/>
<dbReference type="InterPro" id="IPR012954">
    <property type="entry name" value="BP28_C_dom"/>
</dbReference>
<evidence type="ECO:0000313" key="11">
    <source>
        <dbReference type="EMBL" id="TFY61101.1"/>
    </source>
</evidence>
<dbReference type="InterPro" id="IPR021133">
    <property type="entry name" value="HEAT_type_2"/>
</dbReference>
<dbReference type="GO" id="GO:0032040">
    <property type="term" value="C:small-subunit processome"/>
    <property type="evidence" value="ECO:0007669"/>
    <property type="project" value="TreeGrafter"/>
</dbReference>
<dbReference type="SUPFAM" id="SSF48371">
    <property type="entry name" value="ARM repeat"/>
    <property type="match status" value="2"/>
</dbReference>
<name>A0A4Y9YI21_9APHY</name>
<dbReference type="SMART" id="SM01036">
    <property type="entry name" value="BP28CT"/>
    <property type="match status" value="1"/>
</dbReference>
<comment type="subcellular location">
    <subcellularLocation>
        <location evidence="1 9">Nucleus</location>
        <location evidence="1 9">Nucleolus</location>
    </subcellularLocation>
</comment>
<gene>
    <name evidence="11" type="ORF">EVJ58_g4722</name>
</gene>
<dbReference type="InterPro" id="IPR056473">
    <property type="entry name" value="HEAT_Utp10/HEAT1"/>
</dbReference>
<dbReference type="EMBL" id="SEKV01000223">
    <property type="protein sequence ID" value="TFY61101.1"/>
    <property type="molecule type" value="Genomic_DNA"/>
</dbReference>
<evidence type="ECO:0000256" key="2">
    <source>
        <dbReference type="ARBA" id="ARBA00010559"/>
    </source>
</evidence>
<sequence>MTSSLAAQLAQSASLNAALLNTSRRRSTESYLFSAKEAQQHDLDAIFALGTNGFAQLKSLDSALRHFEQALFSDSAKGTDRTLLPADANAELDRQIASFLPLIGPFLLDAPTGRVLEWLVRRFRINEFNVQDVLTLFLPYHESPHFDKMLSILHIDDNSMFRFLQAYKTTSKPLPRSGLDSEMRKHSDLARFITNLLPNTLKNGGAGTHKALVIFHTGVLLDFIAKSQVLDEGTTAFLLAASLEVLQIEPSEAGKANGSLLQEAGLSSLLVLAALSNKCYLTQKALKTILNAVATCAERISAKQLVRTLACLCAPQDESEKLPRALLSAALKKADIDTELRESLVYVGSEKLIHPWIRALVAKLEKERYYEALTSLLSYASLPEVITRHTTSALLQKVIAAEDPSAADALNARRALSVLQLHHSRIVEAVCREAVKEEDTREAVEQIVLALAMAVPGHLKASKADTDMIVASMNADANVRALAVKELCDKLANEATAAAEKDAAKDALRTRILDTTPSVIEALYSRHTELLPVLLEDPSTYISSLAFSLHAPKASPSRALMRLHLSFLATHFYPALRAQDPALAERVVFDLFFPCLVTSKPRQKTANMAWEILEGSEGENGIARYELLGGCVDAVRWQQQQLGGKAGEEVREDEGYKGMERLARVDLALSAKMADNILASNNYSHLFGLLMWKLQDPNPHARSLAYLTARALLSRLSGEHQIDAAHAIIRATGLESLEGMGEFMRTVTDLTAFLHDMSVASAVVLKPSSQSTLQRLQISILAMMPVIARPAGVHLDWLTTPSEAPVDMHGNDTRGIRYIQLLRAVYILSNSSAALPALSLHLLRALFVNLGDESLGFLAGIWLSPSLPAKGRDADYLRTAALHHAAAFLEAHHATQHWLDFQTVLPAVLVAVQNPDRRIREAAVACLQVLVKLVEKEPSGIYAYDAIYGPPSKLLQYTEWADFGKYVAALGSVSEHMMHDPAYVREFHKEHLSVAKGDGKKVAGYVCADSINTVANLPRIRSYKQRIVFYLLSHVNACPMPNVKLAILRSLETTSSGSKCQALQPTLEHLSEMVPPSLEVVDKDTEDIFVLATSSFDASAVAELNESTKTTWSVFEQCLRTCLLNRGLKVARAAIIRNVQQVVRSRLSVDRQEQLCQFLLDIAIQSSTAMADCKLLLDSVLSDVSLIIRLLVLLQPVVIDAAERAQKRARMDPAAARDSDIKGQSLTLLVEVLGAKSLPGSMELVGSLLETLTRVVHDTSAVPADRTYLEQLLMNALESSVANMPANIQAGSIRVDILTELIRAVDNPQTFHQALLLIAAMARLAPDAILHNVMPVFTFMGSNVFHRDDSYSFRVVQKTIDSIVPVMVASLRSDHALGLDLYLASRDFLRIFTDASNHIPRHRRVNFYSHLVEVLGPDDFLAPVCMLLVDKVSKRVVRQDTSDSRTSLALPIATFQSCSMKRQIELLVETALEAERLVNRGFINASEPCFMAYPTDDEESLRTASTQRALALLVYCTHALEELVAALSGKSRSSEGLMPSELLSVLLRISVVADAQDDGKEVAQAARRAMAGTLKAMAAAEFMSGVLKMLHSADWKVQLGVLDVLKDRVGDIADQTRRDLAQTVKDIVETIRSIISGEPEEALAVVSLQSLGSITSTAEPGELNSLATIVPLILARVHAEATSSAALGVLSPMCSKLGPRIIPHLKSIVRECTKVLGSNATSTDDSSPIMGASSVLQTLLSAVPTFWGEKEILLVTDTYLRTCEDASHLETSYLTPIIKTMTKRLPSKLLLPTLSKLWSSTSDLNGPTFIESRYAGFFTLLKRSLRAAERPVVLEHIRTLFTTFQTAFSLITDTNRSEIEHAVITSFLELVVKLNETAFRPLFRKLSDWAFTDEGSGHVRGVTFCHTYSALLDYFKTLMVPYMTFTWIPFLKLLDEHYKNPAQNPDLWTSILTVVSKTLASDEGAFWREDKIRQLVTALVKQIPVCVQLRSPEGRKALLDCLVATMEVVNDDDLLKTMNIDILMHTRSEEASLRLFSLSCSTSLWKAHGGKLLGLVAETATFITECAEDDNDSVVREAHNLKDAVESVAGKIDV</sequence>
<dbReference type="STRING" id="34475.A0A4Y9YI21"/>
<comment type="function">
    <text evidence="9">Involved in nucleolar processing of pre-18S ribosomal RNA.</text>
</comment>
<evidence type="ECO:0000256" key="7">
    <source>
        <dbReference type="ARBA" id="ARBA00023274"/>
    </source>
</evidence>
<dbReference type="InterPro" id="IPR016024">
    <property type="entry name" value="ARM-type_fold"/>
</dbReference>
<reference evidence="11 12" key="1">
    <citation type="submission" date="2019-01" db="EMBL/GenBank/DDBJ databases">
        <title>Genome sequencing of the rare red list fungi Fomitopsis rosea.</title>
        <authorList>
            <person name="Buettner E."/>
            <person name="Kellner H."/>
        </authorList>
    </citation>
    <scope>NUCLEOTIDE SEQUENCE [LARGE SCALE GENOMIC DNA]</scope>
    <source>
        <strain evidence="11 12">DSM 105464</strain>
    </source>
</reference>
<evidence type="ECO:0000256" key="3">
    <source>
        <dbReference type="ARBA" id="ARBA00015399"/>
    </source>
</evidence>
<keyword evidence="5 9" id="KW-0698">rRNA processing</keyword>
<dbReference type="GO" id="GO:0045943">
    <property type="term" value="P:positive regulation of transcription by RNA polymerase I"/>
    <property type="evidence" value="ECO:0007669"/>
    <property type="project" value="TreeGrafter"/>
</dbReference>
<dbReference type="GO" id="GO:0034455">
    <property type="term" value="C:t-UTP complex"/>
    <property type="evidence" value="ECO:0007669"/>
    <property type="project" value="TreeGrafter"/>
</dbReference>
<dbReference type="Gene3D" id="1.25.10.10">
    <property type="entry name" value="Leucine-rich Repeat Variant"/>
    <property type="match status" value="1"/>
</dbReference>
<comment type="similarity">
    <text evidence="2 9">Belongs to the HEATR1/UTP10 family.</text>
</comment>
<dbReference type="GO" id="GO:0030515">
    <property type="term" value="F:snoRNA binding"/>
    <property type="evidence" value="ECO:0007669"/>
    <property type="project" value="TreeGrafter"/>
</dbReference>